<protein>
    <submittedName>
        <fullName evidence="3">L-fuconolactonase</fullName>
        <ecNumber evidence="3">3.1.1.-</ecNumber>
    </submittedName>
</protein>
<gene>
    <name evidence="3" type="ORF">GGQ72_002696</name>
</gene>
<proteinExistence type="inferred from homology"/>
<dbReference type="SUPFAM" id="SSF51556">
    <property type="entry name" value="Metallo-dependent hydrolases"/>
    <property type="match status" value="1"/>
</dbReference>
<dbReference type="RefSeq" id="WP_165134431.1">
    <property type="nucleotide sequence ID" value="NZ_CP049250.1"/>
</dbReference>
<keyword evidence="4" id="KW-1185">Reference proteome</keyword>
<reference evidence="3 4" key="1">
    <citation type="submission" date="2020-08" db="EMBL/GenBank/DDBJ databases">
        <title>Genomic Encyclopedia of Type Strains, Phase IV (KMG-IV): sequencing the most valuable type-strain genomes for metagenomic binning, comparative biology and taxonomic classification.</title>
        <authorList>
            <person name="Goeker M."/>
        </authorList>
    </citation>
    <scope>NUCLEOTIDE SEQUENCE [LARGE SCALE GENOMIC DNA]</scope>
    <source>
        <strain evidence="3 4">DSM 29514</strain>
    </source>
</reference>
<dbReference type="Proteomes" id="UP000519897">
    <property type="component" value="Unassembled WGS sequence"/>
</dbReference>
<dbReference type="InterPro" id="IPR052350">
    <property type="entry name" value="Metallo-dep_Lactonases"/>
</dbReference>
<dbReference type="InterPro" id="IPR032466">
    <property type="entry name" value="Metal_Hydrolase"/>
</dbReference>
<evidence type="ECO:0000259" key="2">
    <source>
        <dbReference type="Pfam" id="PF04909"/>
    </source>
</evidence>
<dbReference type="PANTHER" id="PTHR43569:SF2">
    <property type="entry name" value="AMIDOHYDROLASE-RELATED DOMAIN-CONTAINING PROTEIN"/>
    <property type="match status" value="1"/>
</dbReference>
<organism evidence="3 4">
    <name type="scientific">Rhizobium rhizoryzae</name>
    <dbReference type="NCBI Taxonomy" id="451876"/>
    <lineage>
        <taxon>Bacteria</taxon>
        <taxon>Pseudomonadati</taxon>
        <taxon>Pseudomonadota</taxon>
        <taxon>Alphaproteobacteria</taxon>
        <taxon>Hyphomicrobiales</taxon>
        <taxon>Rhizobiaceae</taxon>
        <taxon>Rhizobium/Agrobacterium group</taxon>
        <taxon>Rhizobium</taxon>
    </lineage>
</organism>
<dbReference type="Gene3D" id="3.20.20.140">
    <property type="entry name" value="Metal-dependent hydrolases"/>
    <property type="match status" value="1"/>
</dbReference>
<dbReference type="Pfam" id="PF04909">
    <property type="entry name" value="Amidohydro_2"/>
    <property type="match status" value="1"/>
</dbReference>
<evidence type="ECO:0000256" key="1">
    <source>
        <dbReference type="ARBA" id="ARBA00038310"/>
    </source>
</evidence>
<comment type="caution">
    <text evidence="3">The sequence shown here is derived from an EMBL/GenBank/DDBJ whole genome shotgun (WGS) entry which is preliminary data.</text>
</comment>
<name>A0A7W6LGT3_9HYPH</name>
<feature type="domain" description="Amidohydrolase-related" evidence="2">
    <location>
        <begin position="4"/>
        <end position="271"/>
    </location>
</feature>
<dbReference type="EMBL" id="JACIEC010000002">
    <property type="protein sequence ID" value="MBB4144144.1"/>
    <property type="molecule type" value="Genomic_DNA"/>
</dbReference>
<evidence type="ECO:0000313" key="3">
    <source>
        <dbReference type="EMBL" id="MBB4144144.1"/>
    </source>
</evidence>
<keyword evidence="3" id="KW-0378">Hydrolase</keyword>
<dbReference type="AlphaFoldDB" id="A0A7W6LGT3"/>
<accession>A0A7W6LGT3</accession>
<dbReference type="GO" id="GO:0016787">
    <property type="term" value="F:hydrolase activity"/>
    <property type="evidence" value="ECO:0007669"/>
    <property type="project" value="UniProtKB-KW"/>
</dbReference>
<comment type="similarity">
    <text evidence="1">Belongs to the metallo-dependent hydrolases superfamily.</text>
</comment>
<dbReference type="EC" id="3.1.1.-" evidence="3"/>
<dbReference type="PANTHER" id="PTHR43569">
    <property type="entry name" value="AMIDOHYDROLASE"/>
    <property type="match status" value="1"/>
</dbReference>
<sequence length="273" mass="30944">MPVIDAHQHFWRMADRVGEWPTPDLEPIFRDFEPSDLEPLLKSAQVDGTILVQTRESEDDTAYMLDLADHHAFIKGVVGWTDLKAPDAAERVRKFAKHPKLKGLRPMLQGISDLRWICDSAVEPAIETMIEHDLAFDALILPPHLPHFHEFAKQHSQLRIVIDHGAKPYIAEGKISLWRKGMEALSHLPNVSCKLSGLLTEAGDQKPQAIRPYAETILDLFGPERTFWGSDWPVLRLAGDYQGWHDQCRDIVPVEHHQAVFGGNASTFYRLNG</sequence>
<evidence type="ECO:0000313" key="4">
    <source>
        <dbReference type="Proteomes" id="UP000519897"/>
    </source>
</evidence>
<dbReference type="InterPro" id="IPR006680">
    <property type="entry name" value="Amidohydro-rel"/>
</dbReference>